<proteinExistence type="predicted"/>
<protein>
    <recommendedName>
        <fullName evidence="1">FAD-dependent urate hydroxylase HpyO/Asp monooxygenase CreE-like FAD/NAD(P)-binding domain-containing protein</fullName>
    </recommendedName>
</protein>
<accession>A0ABR1QKH8</accession>
<dbReference type="SUPFAM" id="SSF51905">
    <property type="entry name" value="FAD/NAD(P)-binding domain"/>
    <property type="match status" value="1"/>
</dbReference>
<feature type="domain" description="FAD-dependent urate hydroxylase HpyO/Asp monooxygenase CreE-like FAD/NAD(P)-binding" evidence="1">
    <location>
        <begin position="22"/>
        <end position="189"/>
    </location>
</feature>
<comment type="caution">
    <text evidence="2">The sequence shown here is derived from an EMBL/GenBank/DDBJ whole genome shotgun (WGS) entry which is preliminary data.</text>
</comment>
<name>A0ABR1QKH8_9PEZI</name>
<dbReference type="Pfam" id="PF13454">
    <property type="entry name" value="NAD_binding_9"/>
    <property type="match status" value="1"/>
</dbReference>
<reference evidence="2 3" key="1">
    <citation type="submission" date="2023-01" db="EMBL/GenBank/DDBJ databases">
        <title>Analysis of 21 Apiospora genomes using comparative genomics revels a genus with tremendous synthesis potential of carbohydrate active enzymes and secondary metabolites.</title>
        <authorList>
            <person name="Sorensen T."/>
        </authorList>
    </citation>
    <scope>NUCLEOTIDE SEQUENCE [LARGE SCALE GENOMIC DNA]</scope>
    <source>
        <strain evidence="2 3">CBS 24483</strain>
    </source>
</reference>
<dbReference type="InterPro" id="IPR038732">
    <property type="entry name" value="HpyO/CreE_NAD-binding"/>
</dbReference>
<dbReference type="InterPro" id="IPR052189">
    <property type="entry name" value="L-asp_N-monooxygenase_NS-form"/>
</dbReference>
<gene>
    <name evidence="2" type="ORF">PG986_006467</name>
</gene>
<dbReference type="EMBL" id="JAQQWE010000004">
    <property type="protein sequence ID" value="KAK7957245.1"/>
    <property type="molecule type" value="Genomic_DNA"/>
</dbReference>
<dbReference type="RefSeq" id="XP_066702551.1">
    <property type="nucleotide sequence ID" value="XM_066842689.1"/>
</dbReference>
<keyword evidence="3" id="KW-1185">Reference proteome</keyword>
<dbReference type="PANTHER" id="PTHR40254">
    <property type="entry name" value="BLR0577 PROTEIN"/>
    <property type="match status" value="1"/>
</dbReference>
<dbReference type="InterPro" id="IPR036188">
    <property type="entry name" value="FAD/NAD-bd_sf"/>
</dbReference>
<sequence length="658" mass="71717">MTVASSFSSSGKASGSAHAHIAIVGAGPRGTSVVERLAAYAPDLITPGKQLTVHVIDPSTPGAGNVWRTTQSSELLMNTVASQITLYTDKSVESAARICPGPTLYEWVREKHPELEYGPDDYPTRALYGEYLTWIFNDVVARAPPNFHVEVHATRAVRLDDGLKGFQTLALENGTTLTGLAAVVLAQGHLSLLPDPEQLRLTAYAAQHRLTYIAPANPADIDLACLAADEPVFLRGLGLCFFDYMALLTLGRGGRFERTLSEKGAPLRYIASGAEPRMYASSRRGIPFQARGDNEKGAFGRHYSILMTDEVIAGFRRRATAGGADAPDFLREVWPLIRKEVELIYYEALLKRSDFRERFLAVASDSAEESQLLEQELGLAKEQRWCWERIGRPHAGKNFASAAEWNEWLVEYLREDVRHASLGNVSGPVKAALDLLRDLRNEVRLIVDHAGLAGESRRQHLDRWYTPLNGYLSIGPPRERIEQMIALLEAGVLTLVGPQPEVVPGGTEHEDAWIARSPAIPGSAVRVTALIEARLPEPDLRNTGDALLARLQETGQCRPHTVGGYETGGLDVTHSPFHLIDCQGRAHPRRFALGVPTEGAHWVTAAGARPGVNSVTLCDTDAVAGAALVTAAGGLRGLSPEFRPMVQSEAMKIQPIRL</sequence>
<evidence type="ECO:0000313" key="3">
    <source>
        <dbReference type="Proteomes" id="UP001391051"/>
    </source>
</evidence>
<dbReference type="PANTHER" id="PTHR40254:SF1">
    <property type="entry name" value="BLR0577 PROTEIN"/>
    <property type="match status" value="1"/>
</dbReference>
<evidence type="ECO:0000313" key="2">
    <source>
        <dbReference type="EMBL" id="KAK7957245.1"/>
    </source>
</evidence>
<organism evidence="2 3">
    <name type="scientific">Apiospora aurea</name>
    <dbReference type="NCBI Taxonomy" id="335848"/>
    <lineage>
        <taxon>Eukaryota</taxon>
        <taxon>Fungi</taxon>
        <taxon>Dikarya</taxon>
        <taxon>Ascomycota</taxon>
        <taxon>Pezizomycotina</taxon>
        <taxon>Sordariomycetes</taxon>
        <taxon>Xylariomycetidae</taxon>
        <taxon>Amphisphaeriales</taxon>
        <taxon>Apiosporaceae</taxon>
        <taxon>Apiospora</taxon>
    </lineage>
</organism>
<dbReference type="GeneID" id="92075751"/>
<dbReference type="Proteomes" id="UP001391051">
    <property type="component" value="Unassembled WGS sequence"/>
</dbReference>
<evidence type="ECO:0000259" key="1">
    <source>
        <dbReference type="Pfam" id="PF13454"/>
    </source>
</evidence>